<feature type="non-terminal residue" evidence="1">
    <location>
        <position position="34"/>
    </location>
</feature>
<name>A0A3B0NXJ5_9BACT</name>
<dbReference type="AlphaFoldDB" id="A0A3B0NXJ5"/>
<sequence length="34" mass="4133">MKYSILDGSNKFQEIIENEKITKDDLNRTFKRAW</sequence>
<dbReference type="KEGG" id="mala:NCTC10135_00098"/>
<evidence type="ECO:0000313" key="2">
    <source>
        <dbReference type="Proteomes" id="UP000259864"/>
    </source>
</evidence>
<dbReference type="Proteomes" id="UP000259864">
    <property type="component" value="Chromosome 1"/>
</dbReference>
<evidence type="ECO:0000313" key="1">
    <source>
        <dbReference type="EMBL" id="SYV89608.1"/>
    </source>
</evidence>
<proteinExistence type="predicted"/>
<reference evidence="2" key="1">
    <citation type="submission" date="2018-06" db="EMBL/GenBank/DDBJ databases">
        <authorList>
            <consortium name="Pathogen Informatics"/>
        </authorList>
    </citation>
    <scope>NUCLEOTIDE SEQUENCE [LARGE SCALE GENOMIC DNA]</scope>
    <source>
        <strain evidence="2">NCTC10135</strain>
    </source>
</reference>
<accession>A0A3B0NXJ5</accession>
<dbReference type="EMBL" id="LS991949">
    <property type="protein sequence ID" value="SYV89608.1"/>
    <property type="molecule type" value="Genomic_DNA"/>
</dbReference>
<gene>
    <name evidence="1" type="ORF">NCTC10135_00098</name>
</gene>
<organism evidence="1 2">
    <name type="scientific">Metamycoplasma alkalescens</name>
    <dbReference type="NCBI Taxonomy" id="45363"/>
    <lineage>
        <taxon>Bacteria</taxon>
        <taxon>Bacillati</taxon>
        <taxon>Mycoplasmatota</taxon>
        <taxon>Mycoplasmoidales</taxon>
        <taxon>Metamycoplasmataceae</taxon>
        <taxon>Metamycoplasma</taxon>
    </lineage>
</organism>
<protein>
    <submittedName>
        <fullName evidence="1">Uncharacterized protein</fullName>
    </submittedName>
</protein>